<feature type="compositionally biased region" description="Low complexity" evidence="1">
    <location>
        <begin position="564"/>
        <end position="578"/>
    </location>
</feature>
<feature type="transmembrane region" description="Helical" evidence="2">
    <location>
        <begin position="438"/>
        <end position="463"/>
    </location>
</feature>
<feature type="compositionally biased region" description="Basic and acidic residues" evidence="1">
    <location>
        <begin position="724"/>
        <end position="733"/>
    </location>
</feature>
<sequence length="733" mass="82638">MKRWNRLLWIFLILFILILPTASYAEQGSVELFLPKEGPIKTEKTPIYEKYDLPAYKLDSERIPGIGPTPDSILDNLSNFLTSIGNLGALLTIYTLQFVFTNPFSRTMNQQIGNWAIHMRDNLFIGQFLAVGLVILVVILVLNIGRPNNFSENVGRFLKLFVVATILLSFMTPLLNFVDRAERMISDTFFWAYLLADPNVKEEVTEVSPDDEESLATFGKARNKMLVKASSQFWTNFRLIPWQMAEFGAYPVPKKNKEGKTVYSKKHAQIKKDTDTILRLNPLKPADFIEREKKIAEWTGESVWGKYLKQLFIIPPGPVSTAVDTGVKFTKMVKDFAAEHLLKIGGKDKKDGKGEKKEKISTVRYPSMTSGNSQMRAITVVGTFVVGTVYGCTLLLFAGIGLVLKFAHWILAILVAFLLFTMFIPSWGWNVMTRWAQYFLITGFYKVLLSVFIIAMLFISGVINAMIPQNVLGMGIYLFAHLCFGIAVFVVIRAFFDILLIPARIINETGAIIRGAAKKGMNIGVGTLKTATTAAAAAYLGPAVLGGKKAAFLKALSNKRKGAKSFGQGSQAGKGSSSNLKNQDSNFVPEGFSAQSSSAAGFQDQVASKLNNPYQEETAEAKVFDHMRELGYNPYSENDQKRFESKHLKANKSHYTPEFKNAYGNLKDHSRTFAQRKAKQEQLQRRNQVMKDIQRMAQRHQEEEERQEREKKKQRSLIRRTARYFRDRSRGDS</sequence>
<feature type="region of interest" description="Disordered" evidence="1">
    <location>
        <begin position="563"/>
        <end position="589"/>
    </location>
</feature>
<dbReference type="KEGG" id="kpul:GXN76_02045"/>
<evidence type="ECO:0000256" key="1">
    <source>
        <dbReference type="SAM" id="MobiDB-lite"/>
    </source>
</evidence>
<dbReference type="Proteomes" id="UP000503088">
    <property type="component" value="Chromosome"/>
</dbReference>
<dbReference type="RefSeq" id="WP_173219998.1">
    <property type="nucleotide sequence ID" value="NZ_CP048104.1"/>
</dbReference>
<organism evidence="3 4">
    <name type="scientific">Kroppenstedtia pulmonis</name>
    <dbReference type="NCBI Taxonomy" id="1380685"/>
    <lineage>
        <taxon>Bacteria</taxon>
        <taxon>Bacillati</taxon>
        <taxon>Bacillota</taxon>
        <taxon>Bacilli</taxon>
        <taxon>Bacillales</taxon>
        <taxon>Thermoactinomycetaceae</taxon>
        <taxon>Kroppenstedtia</taxon>
    </lineage>
</organism>
<feature type="compositionally biased region" description="Basic residues" evidence="1">
    <location>
        <begin position="712"/>
        <end position="723"/>
    </location>
</feature>
<evidence type="ECO:0000256" key="2">
    <source>
        <dbReference type="SAM" id="Phobius"/>
    </source>
</evidence>
<feature type="transmembrane region" description="Helical" evidence="2">
    <location>
        <begin position="122"/>
        <end position="145"/>
    </location>
</feature>
<feature type="transmembrane region" description="Helical" evidence="2">
    <location>
        <begin position="80"/>
        <end position="101"/>
    </location>
</feature>
<accession>A0A7D3XKZ9</accession>
<keyword evidence="2" id="KW-1133">Transmembrane helix</keyword>
<feature type="transmembrane region" description="Helical" evidence="2">
    <location>
        <begin position="406"/>
        <end position="426"/>
    </location>
</feature>
<feature type="region of interest" description="Disordered" evidence="1">
    <location>
        <begin position="674"/>
        <end position="733"/>
    </location>
</feature>
<keyword evidence="2" id="KW-0812">Transmembrane</keyword>
<protein>
    <submittedName>
        <fullName evidence="3">Uncharacterized protein</fullName>
    </submittedName>
</protein>
<evidence type="ECO:0000313" key="4">
    <source>
        <dbReference type="Proteomes" id="UP000503088"/>
    </source>
</evidence>
<evidence type="ECO:0000313" key="3">
    <source>
        <dbReference type="EMBL" id="QKG83369.1"/>
    </source>
</evidence>
<feature type="transmembrane region" description="Helical" evidence="2">
    <location>
        <begin position="475"/>
        <end position="496"/>
    </location>
</feature>
<keyword evidence="4" id="KW-1185">Reference proteome</keyword>
<proteinExistence type="predicted"/>
<keyword evidence="2" id="KW-0472">Membrane</keyword>
<feature type="transmembrane region" description="Helical" evidence="2">
    <location>
        <begin position="377"/>
        <end position="400"/>
    </location>
</feature>
<feature type="compositionally biased region" description="Basic and acidic residues" evidence="1">
    <location>
        <begin position="699"/>
        <end position="711"/>
    </location>
</feature>
<name>A0A7D3XKZ9_9BACL</name>
<dbReference type="AlphaFoldDB" id="A0A7D3XKZ9"/>
<gene>
    <name evidence="3" type="ORF">GXN76_02045</name>
</gene>
<reference evidence="3 4" key="1">
    <citation type="submission" date="2020-01" db="EMBL/GenBank/DDBJ databases">
        <authorList>
            <person name="Gulvik C.A."/>
            <person name="Batra D.G."/>
        </authorList>
    </citation>
    <scope>NUCLEOTIDE SEQUENCE [LARGE SCALE GENOMIC DNA]</scope>
    <source>
        <strain evidence="3 4">W9323</strain>
    </source>
</reference>
<feature type="transmembrane region" description="Helical" evidence="2">
    <location>
        <begin position="157"/>
        <end position="178"/>
    </location>
</feature>
<dbReference type="EMBL" id="CP048104">
    <property type="protein sequence ID" value="QKG83369.1"/>
    <property type="molecule type" value="Genomic_DNA"/>
</dbReference>